<evidence type="ECO:0000313" key="2">
    <source>
        <dbReference type="EMBL" id="GIQ90881.1"/>
    </source>
</evidence>
<keyword evidence="3" id="KW-1185">Reference proteome</keyword>
<evidence type="ECO:0000313" key="3">
    <source>
        <dbReference type="Proteomes" id="UP000265618"/>
    </source>
</evidence>
<evidence type="ECO:0000256" key="1">
    <source>
        <dbReference type="SAM" id="MobiDB-lite"/>
    </source>
</evidence>
<dbReference type="AlphaFoldDB" id="A0A9K3GQL3"/>
<feature type="compositionally biased region" description="Low complexity" evidence="1">
    <location>
        <begin position="101"/>
        <end position="124"/>
    </location>
</feature>
<protein>
    <submittedName>
        <fullName evidence="2">Uncharacterized protein</fullName>
    </submittedName>
</protein>
<organism evidence="2 3">
    <name type="scientific">Kipferlia bialata</name>
    <dbReference type="NCBI Taxonomy" id="797122"/>
    <lineage>
        <taxon>Eukaryota</taxon>
        <taxon>Metamonada</taxon>
        <taxon>Carpediemonas-like organisms</taxon>
        <taxon>Kipferlia</taxon>
    </lineage>
</organism>
<proteinExistence type="predicted"/>
<comment type="caution">
    <text evidence="2">The sequence shown here is derived from an EMBL/GenBank/DDBJ whole genome shotgun (WGS) entry which is preliminary data.</text>
</comment>
<feature type="compositionally biased region" description="Basic and acidic residues" evidence="1">
    <location>
        <begin position="62"/>
        <end position="86"/>
    </location>
</feature>
<sequence>MDQSGAEVEGGDTAMVQGAVVVEPSVVEPSVVDTAVVAGVETEGIVDAPSPTHSETGTGEDVASHHTPEGRDVSAEGTDERERGDVAMDGASNDPPPQSPVEPVSSGDSVTVPTVDEVPTTRTPGEVDTHPDREMASPSRPEPLVHTHIPVTVPVPTPVPMPGPDCPLHTRQMHYKDRALQATAAHLLSTLPNAEILYLPR</sequence>
<feature type="region of interest" description="Disordered" evidence="1">
    <location>
        <begin position="42"/>
        <end position="145"/>
    </location>
</feature>
<accession>A0A9K3GQL3</accession>
<dbReference type="EMBL" id="BDIP01006806">
    <property type="protein sequence ID" value="GIQ90881.1"/>
    <property type="molecule type" value="Genomic_DNA"/>
</dbReference>
<feature type="compositionally biased region" description="Basic and acidic residues" evidence="1">
    <location>
        <begin position="125"/>
        <end position="135"/>
    </location>
</feature>
<gene>
    <name evidence="2" type="ORF">KIPB_013852</name>
</gene>
<reference evidence="2 3" key="1">
    <citation type="journal article" date="2018" name="PLoS ONE">
        <title>The draft genome of Kipferlia bialata reveals reductive genome evolution in fornicate parasites.</title>
        <authorList>
            <person name="Tanifuji G."/>
            <person name="Takabayashi S."/>
            <person name="Kume K."/>
            <person name="Takagi M."/>
            <person name="Nakayama T."/>
            <person name="Kamikawa R."/>
            <person name="Inagaki Y."/>
            <person name="Hashimoto T."/>
        </authorList>
    </citation>
    <scope>NUCLEOTIDE SEQUENCE [LARGE SCALE GENOMIC DNA]</scope>
    <source>
        <strain evidence="2">NY0173</strain>
    </source>
</reference>
<name>A0A9K3GQL3_9EUKA</name>
<dbReference type="Proteomes" id="UP000265618">
    <property type="component" value="Unassembled WGS sequence"/>
</dbReference>